<gene>
    <name evidence="1" type="ORF">ECRASSUSDP1_LOCUS5192</name>
</gene>
<comment type="caution">
    <text evidence="1">The sequence shown here is derived from an EMBL/GenBank/DDBJ whole genome shotgun (WGS) entry which is preliminary data.</text>
</comment>
<proteinExistence type="predicted"/>
<dbReference type="EMBL" id="CAMPGE010005002">
    <property type="protein sequence ID" value="CAI2363852.1"/>
    <property type="molecule type" value="Genomic_DNA"/>
</dbReference>
<dbReference type="AlphaFoldDB" id="A0AAD1U7T0"/>
<evidence type="ECO:0000313" key="1">
    <source>
        <dbReference type="EMBL" id="CAI2363852.1"/>
    </source>
</evidence>
<evidence type="ECO:0000313" key="2">
    <source>
        <dbReference type="Proteomes" id="UP001295684"/>
    </source>
</evidence>
<organism evidence="1 2">
    <name type="scientific">Euplotes crassus</name>
    <dbReference type="NCBI Taxonomy" id="5936"/>
    <lineage>
        <taxon>Eukaryota</taxon>
        <taxon>Sar</taxon>
        <taxon>Alveolata</taxon>
        <taxon>Ciliophora</taxon>
        <taxon>Intramacronucleata</taxon>
        <taxon>Spirotrichea</taxon>
        <taxon>Hypotrichia</taxon>
        <taxon>Euplotida</taxon>
        <taxon>Euplotidae</taxon>
        <taxon>Moneuplotes</taxon>
    </lineage>
</organism>
<protein>
    <submittedName>
        <fullName evidence="1">Uncharacterized protein</fullName>
    </submittedName>
</protein>
<sequence length="402" mass="47305">MNSQRSGEVNLKKMYFMKHQRNTNRSQHHISINVEDKKSLGKLSKSKENIRALNPYDDDLTLVSDTFRQRSIDKSCNIPASSLSSFTLKYNSSVRNQLEKWMSKRHKVKKYHDIDADEIFQKVKHQIAIAQSYSKNQEHLKIDSLVKRRVDLMPEIPVYCKIPCKDEYSPCKITLTMNEDKEPDIYSFSSLRVPMPSANKCSKSWKNSHVLKVYYNYEEVNPHDTKKRDKYRSSTSLAEQFTNHFIYIGFLSYSGASMMVDVKFANEYGTFGTKKFTVTKESENKKALEAVEVLKHQRENKHSSPFLDDTTKSKEPEQKLPKIINYLRKPYEERKINANERRHKLFLQKITKIEMAESNKQISKKLQRLIQMRKVCAAVMMRQLFLQKYILHTVYKYTACCK</sequence>
<keyword evidence="2" id="KW-1185">Reference proteome</keyword>
<name>A0AAD1U7T0_EUPCR</name>
<reference evidence="1" key="1">
    <citation type="submission" date="2023-07" db="EMBL/GenBank/DDBJ databases">
        <authorList>
            <consortium name="AG Swart"/>
            <person name="Singh M."/>
            <person name="Singh A."/>
            <person name="Seah K."/>
            <person name="Emmerich C."/>
        </authorList>
    </citation>
    <scope>NUCLEOTIDE SEQUENCE</scope>
    <source>
        <strain evidence="1">DP1</strain>
    </source>
</reference>
<dbReference type="Proteomes" id="UP001295684">
    <property type="component" value="Unassembled WGS sequence"/>
</dbReference>
<accession>A0AAD1U7T0</accession>